<organism evidence="6 7">
    <name type="scientific">Polarella glacialis</name>
    <name type="common">Dinoflagellate</name>
    <dbReference type="NCBI Taxonomy" id="89957"/>
    <lineage>
        <taxon>Eukaryota</taxon>
        <taxon>Sar</taxon>
        <taxon>Alveolata</taxon>
        <taxon>Dinophyceae</taxon>
        <taxon>Suessiales</taxon>
        <taxon>Suessiaceae</taxon>
        <taxon>Polarella</taxon>
    </lineage>
</organism>
<dbReference type="EMBL" id="CAJNNW010031242">
    <property type="protein sequence ID" value="CAE8706572.1"/>
    <property type="molecule type" value="Genomic_DNA"/>
</dbReference>
<dbReference type="InterPro" id="IPR036188">
    <property type="entry name" value="FAD/NAD-bd_sf"/>
</dbReference>
<dbReference type="PANTHER" id="PTHR42913">
    <property type="entry name" value="APOPTOSIS-INDUCING FACTOR 1"/>
    <property type="match status" value="1"/>
</dbReference>
<accession>A0A813KL66</accession>
<evidence type="ECO:0000256" key="1">
    <source>
        <dbReference type="ARBA" id="ARBA00001974"/>
    </source>
</evidence>
<dbReference type="InterPro" id="IPR051169">
    <property type="entry name" value="NADH-Q_oxidoreductase"/>
</dbReference>
<keyword evidence="2" id="KW-0285">Flavoprotein</keyword>
<dbReference type="GO" id="GO:0019646">
    <property type="term" value="P:aerobic electron transport chain"/>
    <property type="evidence" value="ECO:0007669"/>
    <property type="project" value="TreeGrafter"/>
</dbReference>
<comment type="caution">
    <text evidence="6">The sequence shown here is derived from an EMBL/GenBank/DDBJ whole genome shotgun (WGS) entry which is preliminary data.</text>
</comment>
<dbReference type="Pfam" id="PF07992">
    <property type="entry name" value="Pyr_redox_2"/>
    <property type="match status" value="1"/>
</dbReference>
<protein>
    <recommendedName>
        <fullName evidence="5">FAD/NAD(P)-binding domain-containing protein</fullName>
    </recommendedName>
</protein>
<dbReference type="SUPFAM" id="SSF51905">
    <property type="entry name" value="FAD/NAD(P)-binding domain"/>
    <property type="match status" value="1"/>
</dbReference>
<name>A0A813KL66_POLGL</name>
<sequence length="506" mass="53455">GGRPPPELRGLKEAVAAGRAQGFQSLADAQQLRERLAAGVTSVAIVGAGYVGVELASALAEALPGAAASGDIVLFGGEFMRGAEDANVRRCTERLEDLGVVQRRGRVTSLEDSGLSWSPTPDDKPQSHMCDLVIVTGPLAAAIQFPGLIPPSPIGSASEEAALAGRAVTDPFLRAAPGVFCLGDAASAGTPPTGQAAMQQADVAAWNIFTQLSKLPRLTWRQYKPSALGEFVSLGRSDAAGVVQPAQLGKLLPPALPPALAKAVSKLLDSGNVDLVGNVDLGGAPAALLRRLAYLYRMPTIGHRLRVAQQWLERGGGVLPVFVANIVYKHLLLHGAPGTGKTLFARTLAGQTVRLSALLTDAAGAATTSDGRPRSTIVVRHKAKSERWTKVLDGDQVEVEVDTRDERQRMLGMFMNEHIHKPTKKGKVIEVDSGLDDNFMAEVAKKTEGFSGRQLAKLVLAYQAAVFGSGTTRLTPGLAETVLNYKLVHREEDAHRAASNSKDDYA</sequence>
<evidence type="ECO:0000256" key="3">
    <source>
        <dbReference type="ARBA" id="ARBA00022827"/>
    </source>
</evidence>
<evidence type="ECO:0000313" key="7">
    <source>
        <dbReference type="Proteomes" id="UP000626109"/>
    </source>
</evidence>
<dbReference type="AlphaFoldDB" id="A0A813KL66"/>
<keyword evidence="3" id="KW-0274">FAD</keyword>
<gene>
    <name evidence="6" type="ORF">PGLA2088_LOCUS34255</name>
</gene>
<keyword evidence="4" id="KW-0560">Oxidoreductase</keyword>
<dbReference type="InterPro" id="IPR027417">
    <property type="entry name" value="P-loop_NTPase"/>
</dbReference>
<dbReference type="PRINTS" id="PR00368">
    <property type="entry name" value="FADPNR"/>
</dbReference>
<feature type="domain" description="FAD/NAD(P)-binding" evidence="5">
    <location>
        <begin position="16"/>
        <end position="201"/>
    </location>
</feature>
<comment type="cofactor">
    <cofactor evidence="1">
        <name>FAD</name>
        <dbReference type="ChEBI" id="CHEBI:57692"/>
    </cofactor>
</comment>
<dbReference type="Gene3D" id="3.50.50.100">
    <property type="match status" value="1"/>
</dbReference>
<evidence type="ECO:0000259" key="5">
    <source>
        <dbReference type="Pfam" id="PF07992"/>
    </source>
</evidence>
<dbReference type="GO" id="GO:0003955">
    <property type="term" value="F:NAD(P)H dehydrogenase (quinone) activity"/>
    <property type="evidence" value="ECO:0007669"/>
    <property type="project" value="TreeGrafter"/>
</dbReference>
<dbReference type="InterPro" id="IPR023753">
    <property type="entry name" value="FAD/NAD-binding_dom"/>
</dbReference>
<reference evidence="6" key="1">
    <citation type="submission" date="2021-02" db="EMBL/GenBank/DDBJ databases">
        <authorList>
            <person name="Dougan E. K."/>
            <person name="Rhodes N."/>
            <person name="Thang M."/>
            <person name="Chan C."/>
        </authorList>
    </citation>
    <scope>NUCLEOTIDE SEQUENCE</scope>
</reference>
<dbReference type="PANTHER" id="PTHR42913:SF4">
    <property type="entry name" value="ALTERNATIVE NAD(P)H-UBIQUINONE OXIDOREDUCTASE C1, CHLOROPLASTIC_MITOCHONDRIAL"/>
    <property type="match status" value="1"/>
</dbReference>
<dbReference type="Gene3D" id="3.40.50.300">
    <property type="entry name" value="P-loop containing nucleotide triphosphate hydrolases"/>
    <property type="match status" value="1"/>
</dbReference>
<proteinExistence type="predicted"/>
<dbReference type="SUPFAM" id="SSF52540">
    <property type="entry name" value="P-loop containing nucleoside triphosphate hydrolases"/>
    <property type="match status" value="1"/>
</dbReference>
<feature type="non-terminal residue" evidence="6">
    <location>
        <position position="1"/>
    </location>
</feature>
<evidence type="ECO:0000313" key="6">
    <source>
        <dbReference type="EMBL" id="CAE8706572.1"/>
    </source>
</evidence>
<dbReference type="Proteomes" id="UP000626109">
    <property type="component" value="Unassembled WGS sequence"/>
</dbReference>
<evidence type="ECO:0000256" key="4">
    <source>
        <dbReference type="ARBA" id="ARBA00023002"/>
    </source>
</evidence>
<evidence type="ECO:0000256" key="2">
    <source>
        <dbReference type="ARBA" id="ARBA00022630"/>
    </source>
</evidence>